<keyword evidence="1" id="KW-0812">Transmembrane</keyword>
<dbReference type="EMBL" id="BAABBN010000007">
    <property type="protein sequence ID" value="GAA3930156.1"/>
    <property type="molecule type" value="Genomic_DNA"/>
</dbReference>
<gene>
    <name evidence="2" type="ORF">GCM10022277_28560</name>
</gene>
<organism evidence="2 3">
    <name type="scientific">Litoribacillus peritrichatus</name>
    <dbReference type="NCBI Taxonomy" id="718191"/>
    <lineage>
        <taxon>Bacteria</taxon>
        <taxon>Pseudomonadati</taxon>
        <taxon>Pseudomonadota</taxon>
        <taxon>Gammaproteobacteria</taxon>
        <taxon>Oceanospirillales</taxon>
        <taxon>Oceanospirillaceae</taxon>
        <taxon>Litoribacillus</taxon>
    </lineage>
</organism>
<feature type="transmembrane region" description="Helical" evidence="1">
    <location>
        <begin position="7"/>
        <end position="25"/>
    </location>
</feature>
<keyword evidence="1" id="KW-0472">Membrane</keyword>
<keyword evidence="3" id="KW-1185">Reference proteome</keyword>
<evidence type="ECO:0000313" key="3">
    <source>
        <dbReference type="Proteomes" id="UP001501565"/>
    </source>
</evidence>
<proteinExistence type="predicted"/>
<keyword evidence="1" id="KW-1133">Transmembrane helix</keyword>
<sequence length="151" mass="17116">MINKLLMMSWGVCAFIVCAGGYILWDSYSCNFEMSFPGSDSLAKCEQGVYYTRTRIEQGDERYKINTESFYVKILDRILLLPKEKDIDVEMKGSLAVYNADKIKTPHRTFGNQPYTSLSLLYTPKNELLGVAIFSDPNSVFVPATYVTGTF</sequence>
<dbReference type="Proteomes" id="UP001501565">
    <property type="component" value="Unassembled WGS sequence"/>
</dbReference>
<protein>
    <submittedName>
        <fullName evidence="2">Uncharacterized protein</fullName>
    </submittedName>
</protein>
<dbReference type="RefSeq" id="WP_344799229.1">
    <property type="nucleotide sequence ID" value="NZ_BAABBN010000007.1"/>
</dbReference>
<accession>A0ABP7MXI5</accession>
<comment type="caution">
    <text evidence="2">The sequence shown here is derived from an EMBL/GenBank/DDBJ whole genome shotgun (WGS) entry which is preliminary data.</text>
</comment>
<name>A0ABP7MXI5_9GAMM</name>
<evidence type="ECO:0000313" key="2">
    <source>
        <dbReference type="EMBL" id="GAA3930156.1"/>
    </source>
</evidence>
<evidence type="ECO:0000256" key="1">
    <source>
        <dbReference type="SAM" id="Phobius"/>
    </source>
</evidence>
<reference evidence="3" key="1">
    <citation type="journal article" date="2019" name="Int. J. Syst. Evol. Microbiol.">
        <title>The Global Catalogue of Microorganisms (GCM) 10K type strain sequencing project: providing services to taxonomists for standard genome sequencing and annotation.</title>
        <authorList>
            <consortium name="The Broad Institute Genomics Platform"/>
            <consortium name="The Broad Institute Genome Sequencing Center for Infectious Disease"/>
            <person name="Wu L."/>
            <person name="Ma J."/>
        </authorList>
    </citation>
    <scope>NUCLEOTIDE SEQUENCE [LARGE SCALE GENOMIC DNA]</scope>
    <source>
        <strain evidence="3">JCM 17551</strain>
    </source>
</reference>